<evidence type="ECO:0008006" key="4">
    <source>
        <dbReference type="Google" id="ProtNLM"/>
    </source>
</evidence>
<dbReference type="RefSeq" id="WP_145077211.1">
    <property type="nucleotide sequence ID" value="NZ_CP036298.1"/>
</dbReference>
<organism evidence="2 3">
    <name type="scientific">Aureliella helgolandensis</name>
    <dbReference type="NCBI Taxonomy" id="2527968"/>
    <lineage>
        <taxon>Bacteria</taxon>
        <taxon>Pseudomonadati</taxon>
        <taxon>Planctomycetota</taxon>
        <taxon>Planctomycetia</taxon>
        <taxon>Pirellulales</taxon>
        <taxon>Pirellulaceae</taxon>
        <taxon>Aureliella</taxon>
    </lineage>
</organism>
<dbReference type="Gene3D" id="2.40.160.20">
    <property type="match status" value="1"/>
</dbReference>
<dbReference type="OrthoDB" id="292710at2"/>
<protein>
    <recommendedName>
        <fullName evidence="4">Outer membrane protein beta-barrel domain-containing protein</fullName>
    </recommendedName>
</protein>
<evidence type="ECO:0000313" key="2">
    <source>
        <dbReference type="EMBL" id="QDV23931.1"/>
    </source>
</evidence>
<name>A0A518G5R4_9BACT</name>
<dbReference type="InterPro" id="IPR011446">
    <property type="entry name" value="BBP7"/>
</dbReference>
<feature type="signal peptide" evidence="1">
    <location>
        <begin position="1"/>
        <end position="23"/>
    </location>
</feature>
<dbReference type="SUPFAM" id="SSF56925">
    <property type="entry name" value="OMPA-like"/>
    <property type="match status" value="1"/>
</dbReference>
<dbReference type="AlphaFoldDB" id="A0A518G5R4"/>
<dbReference type="InterPro" id="IPR011250">
    <property type="entry name" value="OMP/PagP_B-barrel"/>
</dbReference>
<dbReference type="EMBL" id="CP036298">
    <property type="protein sequence ID" value="QDV23931.1"/>
    <property type="molecule type" value="Genomic_DNA"/>
</dbReference>
<reference evidence="2 3" key="1">
    <citation type="submission" date="2019-02" db="EMBL/GenBank/DDBJ databases">
        <title>Deep-cultivation of Planctomycetes and their phenomic and genomic characterization uncovers novel biology.</title>
        <authorList>
            <person name="Wiegand S."/>
            <person name="Jogler M."/>
            <person name="Boedeker C."/>
            <person name="Pinto D."/>
            <person name="Vollmers J."/>
            <person name="Rivas-Marin E."/>
            <person name="Kohn T."/>
            <person name="Peeters S.H."/>
            <person name="Heuer A."/>
            <person name="Rast P."/>
            <person name="Oberbeckmann S."/>
            <person name="Bunk B."/>
            <person name="Jeske O."/>
            <person name="Meyerdierks A."/>
            <person name="Storesund J.E."/>
            <person name="Kallscheuer N."/>
            <person name="Luecker S."/>
            <person name="Lage O.M."/>
            <person name="Pohl T."/>
            <person name="Merkel B.J."/>
            <person name="Hornburger P."/>
            <person name="Mueller R.-W."/>
            <person name="Bruemmer F."/>
            <person name="Labrenz M."/>
            <person name="Spormann A.M."/>
            <person name="Op den Camp H."/>
            <person name="Overmann J."/>
            <person name="Amann R."/>
            <person name="Jetten M.S.M."/>
            <person name="Mascher T."/>
            <person name="Medema M.H."/>
            <person name="Devos D.P."/>
            <person name="Kaster A.-K."/>
            <person name="Ovreas L."/>
            <person name="Rohde M."/>
            <person name="Galperin M.Y."/>
            <person name="Jogler C."/>
        </authorList>
    </citation>
    <scope>NUCLEOTIDE SEQUENCE [LARGE SCALE GENOMIC DNA]</scope>
    <source>
        <strain evidence="2 3">Q31a</strain>
    </source>
</reference>
<keyword evidence="1" id="KW-0732">Signal</keyword>
<evidence type="ECO:0000313" key="3">
    <source>
        <dbReference type="Proteomes" id="UP000318017"/>
    </source>
</evidence>
<dbReference type="KEGG" id="ahel:Q31a_22410"/>
<accession>A0A518G5R4</accession>
<feature type="chain" id="PRO_5022050467" description="Outer membrane protein beta-barrel domain-containing protein" evidence="1">
    <location>
        <begin position="24"/>
        <end position="584"/>
    </location>
</feature>
<evidence type="ECO:0000256" key="1">
    <source>
        <dbReference type="SAM" id="SignalP"/>
    </source>
</evidence>
<gene>
    <name evidence="2" type="ORF">Q31a_22410</name>
</gene>
<keyword evidence="3" id="KW-1185">Reference proteome</keyword>
<sequence precursor="true">MKKFWLNNLALSLGLIGSSVALGQNSMGTNNFGPSSYPVQGQMVQTQLPQGPLAQGPFQVQSFRANPASQQGFNAQQPVSYGVVGPHQGQYSTVAAPMGQAEPIYSQPLQGNYTPQVTQLAPPPAGGNMAPYQSPAPQGCQSCVQDNSIAYEQGSNSAWQNSMAPNVASCGSAPVSSGSFAGAGWGRHALGQSGLTSLPTGAKPWFFGGGVLLFNRVDNTNKQLSFSSTDYGNNVIGTRSARMGLMPGVELTFGRYFNCGRNAIAINYWGLFSDDEEAMVTGAAGAYNTRIPYTYLDLPVNIGAYDNVADAYNNAQVHQLERSSEYHNVEVSLLGFASGGAARNFNLPTSGSMFSGTRGGGCGYCGGAGCGACGSGSCGTKFATGPCCLTAPSCGSRLNVSWLSGIRYFRFQDNLTYGASVLDTMVSRAADDIYYDVNTSNDLLGYQFGSRLDYCLGSRVNLYANAKAGIYGNRSSLHTRISTVDQTAMVNDTRMPANPYSGSYMFDASKTDVAFLGELGAGVGYRVTSKWTATTGYRVVFASGVATSVDNLQSNFANVAQVQDFYNDGSLILHGLNIGAVYNF</sequence>
<dbReference type="Pfam" id="PF07585">
    <property type="entry name" value="BBP7"/>
    <property type="match status" value="1"/>
</dbReference>
<proteinExistence type="predicted"/>
<dbReference type="Proteomes" id="UP000318017">
    <property type="component" value="Chromosome"/>
</dbReference>